<accession>A0A0E9Q1D7</accession>
<sequence length="43" mass="4480">MRGHVVRYVASALSIPGASINGARVCLSWQCCLGAAMGHVIHS</sequence>
<reference evidence="1" key="2">
    <citation type="journal article" date="2015" name="Fish Shellfish Immunol.">
        <title>Early steps in the European eel (Anguilla anguilla)-Vibrio vulnificus interaction in the gills: Role of the RtxA13 toxin.</title>
        <authorList>
            <person name="Callol A."/>
            <person name="Pajuelo D."/>
            <person name="Ebbesson L."/>
            <person name="Teles M."/>
            <person name="MacKenzie S."/>
            <person name="Amaro C."/>
        </authorList>
    </citation>
    <scope>NUCLEOTIDE SEQUENCE</scope>
</reference>
<dbReference type="EMBL" id="GBXM01098649">
    <property type="protein sequence ID" value="JAH09928.1"/>
    <property type="molecule type" value="Transcribed_RNA"/>
</dbReference>
<organism evidence="1">
    <name type="scientific">Anguilla anguilla</name>
    <name type="common">European freshwater eel</name>
    <name type="synonym">Muraena anguilla</name>
    <dbReference type="NCBI Taxonomy" id="7936"/>
    <lineage>
        <taxon>Eukaryota</taxon>
        <taxon>Metazoa</taxon>
        <taxon>Chordata</taxon>
        <taxon>Craniata</taxon>
        <taxon>Vertebrata</taxon>
        <taxon>Euteleostomi</taxon>
        <taxon>Actinopterygii</taxon>
        <taxon>Neopterygii</taxon>
        <taxon>Teleostei</taxon>
        <taxon>Anguilliformes</taxon>
        <taxon>Anguillidae</taxon>
        <taxon>Anguilla</taxon>
    </lineage>
</organism>
<dbReference type="AlphaFoldDB" id="A0A0E9Q1D7"/>
<reference evidence="1" key="1">
    <citation type="submission" date="2014-11" db="EMBL/GenBank/DDBJ databases">
        <authorList>
            <person name="Amaro Gonzalez C."/>
        </authorList>
    </citation>
    <scope>NUCLEOTIDE SEQUENCE</scope>
</reference>
<protein>
    <submittedName>
        <fullName evidence="1">Uncharacterized protein</fullName>
    </submittedName>
</protein>
<evidence type="ECO:0000313" key="1">
    <source>
        <dbReference type="EMBL" id="JAH09928.1"/>
    </source>
</evidence>
<name>A0A0E9Q1D7_ANGAN</name>
<proteinExistence type="predicted"/>